<sequence length="19" mass="2144">MKTTSRAQQCFIFSPNDGI</sequence>
<evidence type="ECO:0000313" key="2">
    <source>
        <dbReference type="Proteomes" id="UP001054945"/>
    </source>
</evidence>
<protein>
    <submittedName>
        <fullName evidence="1">Uncharacterized protein</fullName>
    </submittedName>
</protein>
<keyword evidence="2" id="KW-1185">Reference proteome</keyword>
<proteinExistence type="predicted"/>
<accession>A0AAV4W2I5</accession>
<evidence type="ECO:0000313" key="1">
    <source>
        <dbReference type="EMBL" id="GIY76124.1"/>
    </source>
</evidence>
<dbReference type="EMBL" id="BPLR01015439">
    <property type="protein sequence ID" value="GIY76124.1"/>
    <property type="molecule type" value="Genomic_DNA"/>
</dbReference>
<reference evidence="1 2" key="1">
    <citation type="submission" date="2021-06" db="EMBL/GenBank/DDBJ databases">
        <title>Caerostris extrusa draft genome.</title>
        <authorList>
            <person name="Kono N."/>
            <person name="Arakawa K."/>
        </authorList>
    </citation>
    <scope>NUCLEOTIDE SEQUENCE [LARGE SCALE GENOMIC DNA]</scope>
</reference>
<dbReference type="AlphaFoldDB" id="A0AAV4W2I5"/>
<gene>
    <name evidence="1" type="ORF">CEXT_51261</name>
</gene>
<organism evidence="1 2">
    <name type="scientific">Caerostris extrusa</name>
    <name type="common">Bark spider</name>
    <name type="synonym">Caerostris bankana</name>
    <dbReference type="NCBI Taxonomy" id="172846"/>
    <lineage>
        <taxon>Eukaryota</taxon>
        <taxon>Metazoa</taxon>
        <taxon>Ecdysozoa</taxon>
        <taxon>Arthropoda</taxon>
        <taxon>Chelicerata</taxon>
        <taxon>Arachnida</taxon>
        <taxon>Araneae</taxon>
        <taxon>Araneomorphae</taxon>
        <taxon>Entelegynae</taxon>
        <taxon>Araneoidea</taxon>
        <taxon>Araneidae</taxon>
        <taxon>Caerostris</taxon>
    </lineage>
</organism>
<feature type="non-terminal residue" evidence="1">
    <location>
        <position position="19"/>
    </location>
</feature>
<name>A0AAV4W2I5_CAEEX</name>
<dbReference type="Proteomes" id="UP001054945">
    <property type="component" value="Unassembled WGS sequence"/>
</dbReference>
<comment type="caution">
    <text evidence="1">The sequence shown here is derived from an EMBL/GenBank/DDBJ whole genome shotgun (WGS) entry which is preliminary data.</text>
</comment>